<dbReference type="Pfam" id="PF14022">
    <property type="entry name" value="DUF4238"/>
    <property type="match status" value="1"/>
</dbReference>
<proteinExistence type="predicted"/>
<dbReference type="PATRIC" id="fig|429727.3.peg.1173"/>
<accession>A0A0F5FKU5</accession>
<evidence type="ECO:0000313" key="1">
    <source>
        <dbReference type="EMBL" id="KKB09423.1"/>
    </source>
</evidence>
<keyword evidence="2" id="KW-1185">Reference proteome</keyword>
<sequence>MANNASHDHHFTPVFYLKNWIVAPEQKLIEYRRRGDGIIRPRWTGPKGTGYDKDIYAAADASVASLEESFMAPADTHAAAAMAVFFSPGKELKWTRKERSSWSRFIMSMLMRHPDDIAELRKLVDDDWTNLTDEMREQYHQRWQEGMPEKPEDWWEQNRETYREAARLQWLQGMIDNEGIGSRLNAMSWNVANVGKGKHKLLTSDRPICMTKSLDELDAFVMMPLSPSKVFIGVRRMETLAKIQELTTDELVAEVNLEVVQNARRFVFAADTSQDRFVLNHFGRSNQPTWMMRLAEKRARDRARRSVA</sequence>
<evidence type="ECO:0008006" key="3">
    <source>
        <dbReference type="Google" id="ProtNLM"/>
    </source>
</evidence>
<dbReference type="Proteomes" id="UP000033649">
    <property type="component" value="Unassembled WGS sequence"/>
</dbReference>
<dbReference type="AlphaFoldDB" id="A0A0F5FKU5"/>
<dbReference type="EMBL" id="JZEY01000054">
    <property type="protein sequence ID" value="KKB09423.1"/>
    <property type="molecule type" value="Genomic_DNA"/>
</dbReference>
<dbReference type="InterPro" id="IPR025332">
    <property type="entry name" value="DUF4238"/>
</dbReference>
<name>A0A0F5FKU5_9HYPH</name>
<gene>
    <name evidence="1" type="ORF">VE26_05670</name>
</gene>
<dbReference type="RefSeq" id="WP_046104116.1">
    <property type="nucleotide sequence ID" value="NZ_JZEY01000054.1"/>
</dbReference>
<evidence type="ECO:0000313" key="2">
    <source>
        <dbReference type="Proteomes" id="UP000033649"/>
    </source>
</evidence>
<dbReference type="OrthoDB" id="5918636at2"/>
<comment type="caution">
    <text evidence="1">The sequence shown here is derived from an EMBL/GenBank/DDBJ whole genome shotgun (WGS) entry which is preliminary data.</text>
</comment>
<protein>
    <recommendedName>
        <fullName evidence="3">DUF4238 domain-containing protein</fullName>
    </recommendedName>
</protein>
<organism evidence="1 2">
    <name type="scientific">Devosia chinhatensis</name>
    <dbReference type="NCBI Taxonomy" id="429727"/>
    <lineage>
        <taxon>Bacteria</taxon>
        <taxon>Pseudomonadati</taxon>
        <taxon>Pseudomonadota</taxon>
        <taxon>Alphaproteobacteria</taxon>
        <taxon>Hyphomicrobiales</taxon>
        <taxon>Devosiaceae</taxon>
        <taxon>Devosia</taxon>
    </lineage>
</organism>
<reference evidence="1 2" key="1">
    <citation type="submission" date="2015-03" db="EMBL/GenBank/DDBJ databases">
        <authorList>
            <person name="Hassan Y."/>
            <person name="Lepp D."/>
            <person name="Li X.-Z."/>
            <person name="Zhou T."/>
        </authorList>
    </citation>
    <scope>NUCLEOTIDE SEQUENCE [LARGE SCALE GENOMIC DNA]</scope>
    <source>
        <strain evidence="1 2">IPL18</strain>
    </source>
</reference>